<evidence type="ECO:0000259" key="7">
    <source>
        <dbReference type="Pfam" id="PF00155"/>
    </source>
</evidence>
<dbReference type="Gene3D" id="3.40.640.10">
    <property type="entry name" value="Type I PLP-dependent aspartate aminotransferase-like (Major domain)"/>
    <property type="match status" value="1"/>
</dbReference>
<feature type="domain" description="Aminotransferase class I/classII large" evidence="7">
    <location>
        <begin position="32"/>
        <end position="387"/>
    </location>
</feature>
<keyword evidence="4 6" id="KW-0808">Transferase</keyword>
<dbReference type="FunFam" id="3.40.640.10:FF:000033">
    <property type="entry name" value="Aspartate aminotransferase"/>
    <property type="match status" value="1"/>
</dbReference>
<evidence type="ECO:0000313" key="8">
    <source>
        <dbReference type="EMBL" id="GGG65087.1"/>
    </source>
</evidence>
<dbReference type="InterPro" id="IPR051326">
    <property type="entry name" value="Kynurenine-oxoglutarate_AT"/>
</dbReference>
<dbReference type="SUPFAM" id="SSF53383">
    <property type="entry name" value="PLP-dependent transferases"/>
    <property type="match status" value="1"/>
</dbReference>
<protein>
    <recommendedName>
        <fullName evidence="6">Aminotransferase</fullName>
        <ecNumber evidence="6">2.6.1.-</ecNumber>
    </recommendedName>
</protein>
<dbReference type="Gene3D" id="3.90.1150.10">
    <property type="entry name" value="Aspartate Aminotransferase, domain 1"/>
    <property type="match status" value="1"/>
</dbReference>
<evidence type="ECO:0000256" key="4">
    <source>
        <dbReference type="ARBA" id="ARBA00022679"/>
    </source>
</evidence>
<organism evidence="8 9">
    <name type="scientific">Kocuria dechangensis</name>
    <dbReference type="NCBI Taxonomy" id="1176249"/>
    <lineage>
        <taxon>Bacteria</taxon>
        <taxon>Bacillati</taxon>
        <taxon>Actinomycetota</taxon>
        <taxon>Actinomycetes</taxon>
        <taxon>Micrococcales</taxon>
        <taxon>Micrococcaceae</taxon>
        <taxon>Kocuria</taxon>
    </lineage>
</organism>
<evidence type="ECO:0000256" key="2">
    <source>
        <dbReference type="ARBA" id="ARBA00007441"/>
    </source>
</evidence>
<dbReference type="EMBL" id="BMEQ01000020">
    <property type="protein sequence ID" value="GGG65087.1"/>
    <property type="molecule type" value="Genomic_DNA"/>
</dbReference>
<reference evidence="8" key="2">
    <citation type="submission" date="2020-09" db="EMBL/GenBank/DDBJ databases">
        <authorList>
            <person name="Sun Q."/>
            <person name="Zhou Y."/>
        </authorList>
    </citation>
    <scope>NUCLEOTIDE SEQUENCE</scope>
    <source>
        <strain evidence="8">CGMCC 1.12187</strain>
    </source>
</reference>
<dbReference type="InterPro" id="IPR004838">
    <property type="entry name" value="NHTrfase_class1_PyrdxlP-BS"/>
</dbReference>
<reference evidence="8" key="1">
    <citation type="journal article" date="2014" name="Int. J. Syst. Evol. Microbiol.">
        <title>Complete genome sequence of Corynebacterium casei LMG S-19264T (=DSM 44701T), isolated from a smear-ripened cheese.</title>
        <authorList>
            <consortium name="US DOE Joint Genome Institute (JGI-PGF)"/>
            <person name="Walter F."/>
            <person name="Albersmeier A."/>
            <person name="Kalinowski J."/>
            <person name="Ruckert C."/>
        </authorList>
    </citation>
    <scope>NUCLEOTIDE SEQUENCE</scope>
    <source>
        <strain evidence="8">CGMCC 1.12187</strain>
    </source>
</reference>
<evidence type="ECO:0000256" key="6">
    <source>
        <dbReference type="RuleBase" id="RU000481"/>
    </source>
</evidence>
<evidence type="ECO:0000256" key="5">
    <source>
        <dbReference type="ARBA" id="ARBA00022898"/>
    </source>
</evidence>
<keyword evidence="5" id="KW-0663">Pyridoxal phosphate</keyword>
<dbReference type="Pfam" id="PF00155">
    <property type="entry name" value="Aminotran_1_2"/>
    <property type="match status" value="1"/>
</dbReference>
<evidence type="ECO:0000256" key="1">
    <source>
        <dbReference type="ARBA" id="ARBA00001933"/>
    </source>
</evidence>
<dbReference type="GO" id="GO:0005737">
    <property type="term" value="C:cytoplasm"/>
    <property type="evidence" value="ECO:0007669"/>
    <property type="project" value="TreeGrafter"/>
</dbReference>
<keyword evidence="3 6" id="KW-0032">Aminotransferase</keyword>
<dbReference type="PANTHER" id="PTHR43807">
    <property type="entry name" value="FI04487P"/>
    <property type="match status" value="1"/>
</dbReference>
<dbReference type="EC" id="2.6.1.-" evidence="6"/>
<dbReference type="Proteomes" id="UP000638848">
    <property type="component" value="Unassembled WGS sequence"/>
</dbReference>
<dbReference type="PROSITE" id="PS00105">
    <property type="entry name" value="AA_TRANSFER_CLASS_1"/>
    <property type="match status" value="1"/>
</dbReference>
<gene>
    <name evidence="8" type="ORF">GCM10011374_31050</name>
</gene>
<dbReference type="InterPro" id="IPR015424">
    <property type="entry name" value="PyrdxlP-dep_Trfase"/>
</dbReference>
<dbReference type="GO" id="GO:0030170">
    <property type="term" value="F:pyridoxal phosphate binding"/>
    <property type="evidence" value="ECO:0007669"/>
    <property type="project" value="InterPro"/>
</dbReference>
<comment type="caution">
    <text evidence="8">The sequence shown here is derived from an EMBL/GenBank/DDBJ whole genome shotgun (WGS) entry which is preliminary data.</text>
</comment>
<comment type="similarity">
    <text evidence="2 6">Belongs to the class-I pyridoxal-phosphate-dependent aminotransferase family.</text>
</comment>
<comment type="cofactor">
    <cofactor evidence="1 6">
        <name>pyridoxal 5'-phosphate</name>
        <dbReference type="ChEBI" id="CHEBI:597326"/>
    </cofactor>
</comment>
<dbReference type="InterPro" id="IPR015421">
    <property type="entry name" value="PyrdxlP-dep_Trfase_major"/>
</dbReference>
<dbReference type="InterPro" id="IPR015422">
    <property type="entry name" value="PyrdxlP-dep_Trfase_small"/>
</dbReference>
<evidence type="ECO:0000256" key="3">
    <source>
        <dbReference type="ARBA" id="ARBA00022576"/>
    </source>
</evidence>
<keyword evidence="9" id="KW-1185">Reference proteome</keyword>
<sequence length="390" mass="40742">MAHGGGLLDAAGELSSTVFEEMSFLSARTGATNLGQGFPDVDGPPEMLEAAAAALRGGVNQYAPIAGLPVLREAVAEHQRRFYGIGLDPASEVVVTAGATEGLAASLLAFLEPGDEVVTFAPHYDAYGAVVEFAGARLVTVPLLPPAFAPDPDGLRAAFGPRTRMVILNDPHNPTGAVLDDAVLELVAELAEEHDCVVVTDEVYEHLRYTGAHRPLACRPAAAERTLTVSSVGKTFSATGWRVGWVTGPAPLLRAVQATKAYLSHSAAAPLQAATAAALALPDAFYAGLLEDYRRRRDVLLAGLAAAGAEAFEPQGSFFVVADVGALCARHGVPDAAALSRVLPEAAGVVAIPVTAFVPAPQQDVYRDWLRFAFCKRTDVLEQAMGRLAG</sequence>
<evidence type="ECO:0000313" key="9">
    <source>
        <dbReference type="Proteomes" id="UP000638848"/>
    </source>
</evidence>
<accession>A0A917LZ18</accession>
<dbReference type="GO" id="GO:0016212">
    <property type="term" value="F:kynurenine-oxoglutarate transaminase activity"/>
    <property type="evidence" value="ECO:0007669"/>
    <property type="project" value="TreeGrafter"/>
</dbReference>
<dbReference type="InterPro" id="IPR004839">
    <property type="entry name" value="Aminotransferase_I/II_large"/>
</dbReference>
<dbReference type="AlphaFoldDB" id="A0A917LZ18"/>
<name>A0A917LZ18_9MICC</name>
<proteinExistence type="inferred from homology"/>
<dbReference type="CDD" id="cd00609">
    <property type="entry name" value="AAT_like"/>
    <property type="match status" value="1"/>
</dbReference>
<dbReference type="PANTHER" id="PTHR43807:SF20">
    <property type="entry name" value="FI04487P"/>
    <property type="match status" value="1"/>
</dbReference>